<name>A0ABW2ZEB0_9SPHI</name>
<gene>
    <name evidence="2" type="ORF">ACFQZI_06635</name>
</gene>
<organism evidence="2 3">
    <name type="scientific">Mucilaginibacter lutimaris</name>
    <dbReference type="NCBI Taxonomy" id="931629"/>
    <lineage>
        <taxon>Bacteria</taxon>
        <taxon>Pseudomonadati</taxon>
        <taxon>Bacteroidota</taxon>
        <taxon>Sphingobacteriia</taxon>
        <taxon>Sphingobacteriales</taxon>
        <taxon>Sphingobacteriaceae</taxon>
        <taxon>Mucilaginibacter</taxon>
    </lineage>
</organism>
<dbReference type="Gene3D" id="1.10.260.40">
    <property type="entry name" value="lambda repressor-like DNA-binding domains"/>
    <property type="match status" value="1"/>
</dbReference>
<dbReference type="InterPro" id="IPR010982">
    <property type="entry name" value="Lambda_DNA-bd_dom_sf"/>
</dbReference>
<keyword evidence="3" id="KW-1185">Reference proteome</keyword>
<accession>A0ABW2ZEB0</accession>
<evidence type="ECO:0000313" key="2">
    <source>
        <dbReference type="EMBL" id="MFD0764522.1"/>
    </source>
</evidence>
<reference evidence="3" key="1">
    <citation type="journal article" date="2019" name="Int. J. Syst. Evol. Microbiol.">
        <title>The Global Catalogue of Microorganisms (GCM) 10K type strain sequencing project: providing services to taxonomists for standard genome sequencing and annotation.</title>
        <authorList>
            <consortium name="The Broad Institute Genomics Platform"/>
            <consortium name="The Broad Institute Genome Sequencing Center for Infectious Disease"/>
            <person name="Wu L."/>
            <person name="Ma J."/>
        </authorList>
    </citation>
    <scope>NUCLEOTIDE SEQUENCE [LARGE SCALE GENOMIC DNA]</scope>
    <source>
        <strain evidence="3">CCUG 60742</strain>
    </source>
</reference>
<proteinExistence type="predicted"/>
<dbReference type="SUPFAM" id="SSF47413">
    <property type="entry name" value="lambda repressor-like DNA-binding domains"/>
    <property type="match status" value="1"/>
</dbReference>
<evidence type="ECO:0000259" key="1">
    <source>
        <dbReference type="PROSITE" id="PS50943"/>
    </source>
</evidence>
<dbReference type="Proteomes" id="UP001597073">
    <property type="component" value="Unassembled WGS sequence"/>
</dbReference>
<dbReference type="PROSITE" id="PS50943">
    <property type="entry name" value="HTH_CROC1"/>
    <property type="match status" value="1"/>
</dbReference>
<feature type="domain" description="HTH cro/C1-type" evidence="1">
    <location>
        <begin position="8"/>
        <end position="62"/>
    </location>
</feature>
<dbReference type="EMBL" id="JBHTIA010000003">
    <property type="protein sequence ID" value="MFD0764522.1"/>
    <property type="molecule type" value="Genomic_DNA"/>
</dbReference>
<comment type="caution">
    <text evidence="2">The sequence shown here is derived from an EMBL/GenBank/DDBJ whole genome shotgun (WGS) entry which is preliminary data.</text>
</comment>
<dbReference type="Pfam" id="PF01381">
    <property type="entry name" value="HTH_3"/>
    <property type="match status" value="1"/>
</dbReference>
<evidence type="ECO:0000313" key="3">
    <source>
        <dbReference type="Proteomes" id="UP001597073"/>
    </source>
</evidence>
<protein>
    <submittedName>
        <fullName evidence="2">Helix-turn-helix domain-containing protein</fullName>
    </submittedName>
</protein>
<dbReference type="SMART" id="SM00530">
    <property type="entry name" value="HTH_XRE"/>
    <property type="match status" value="1"/>
</dbReference>
<dbReference type="RefSeq" id="WP_377140083.1">
    <property type="nucleotide sequence ID" value="NZ_JBHTIA010000003.1"/>
</dbReference>
<sequence length="102" mass="12183">MQSIGEKIRIRRIIKGYSQEYMAFMLEISQAAYSNLERDETEMTIRRVYEIAEIFEISPYELMPKPKFGSGINYHRIMEMMNDLRRSFQTGIKPKRFSHPVL</sequence>
<dbReference type="CDD" id="cd00093">
    <property type="entry name" value="HTH_XRE"/>
    <property type="match status" value="1"/>
</dbReference>
<dbReference type="InterPro" id="IPR001387">
    <property type="entry name" value="Cro/C1-type_HTH"/>
</dbReference>